<keyword evidence="7" id="KW-1185">Reference proteome</keyword>
<proteinExistence type="predicted"/>
<keyword evidence="3" id="KW-0175">Coiled coil</keyword>
<evidence type="ECO:0000256" key="1">
    <source>
        <dbReference type="ARBA" id="ARBA00004123"/>
    </source>
</evidence>
<organism evidence="6 7">
    <name type="scientific">Anopheles dirus</name>
    <dbReference type="NCBI Taxonomy" id="7168"/>
    <lineage>
        <taxon>Eukaryota</taxon>
        <taxon>Metazoa</taxon>
        <taxon>Ecdysozoa</taxon>
        <taxon>Arthropoda</taxon>
        <taxon>Hexapoda</taxon>
        <taxon>Insecta</taxon>
        <taxon>Pterygota</taxon>
        <taxon>Neoptera</taxon>
        <taxon>Endopterygota</taxon>
        <taxon>Diptera</taxon>
        <taxon>Nematocera</taxon>
        <taxon>Culicoidea</taxon>
        <taxon>Culicidae</taxon>
        <taxon>Anophelinae</taxon>
        <taxon>Anopheles</taxon>
    </lineage>
</organism>
<name>A0A182NQA3_9DIPT</name>
<feature type="compositionally biased region" description="Basic and acidic residues" evidence="4">
    <location>
        <begin position="253"/>
        <end position="263"/>
    </location>
</feature>
<dbReference type="PANTHER" id="PTHR23405:SF4">
    <property type="entry name" value="PROTEIN MAK16 HOMOLOG"/>
    <property type="match status" value="1"/>
</dbReference>
<comment type="subcellular location">
    <subcellularLocation>
        <location evidence="1">Nucleus</location>
    </subcellularLocation>
</comment>
<evidence type="ECO:0000256" key="4">
    <source>
        <dbReference type="SAM" id="MobiDB-lite"/>
    </source>
</evidence>
<dbReference type="GO" id="GO:0030687">
    <property type="term" value="C:preribosome, large subunit precursor"/>
    <property type="evidence" value="ECO:0007669"/>
    <property type="project" value="TreeGrafter"/>
</dbReference>
<dbReference type="GO" id="GO:0005730">
    <property type="term" value="C:nucleolus"/>
    <property type="evidence" value="ECO:0007669"/>
    <property type="project" value="TreeGrafter"/>
</dbReference>
<keyword evidence="2" id="KW-0539">Nucleus</keyword>
<dbReference type="PANTHER" id="PTHR23405">
    <property type="entry name" value="MAINTENANCE OF KILLER 16 MAK16 PROTEIN-RELATED"/>
    <property type="match status" value="1"/>
</dbReference>
<dbReference type="EnsemblMetazoa" id="ADIR009838-RA">
    <property type="protein sequence ID" value="ADIR009838-PA"/>
    <property type="gene ID" value="ADIR009838"/>
</dbReference>
<evidence type="ECO:0000313" key="6">
    <source>
        <dbReference type="EnsemblMetazoa" id="ADIR009838-PA"/>
    </source>
</evidence>
<feature type="compositionally biased region" description="Basic and acidic residues" evidence="4">
    <location>
        <begin position="211"/>
        <end position="236"/>
    </location>
</feature>
<dbReference type="Proteomes" id="UP000075884">
    <property type="component" value="Unassembled WGS sequence"/>
</dbReference>
<dbReference type="AlphaFoldDB" id="A0A182NQA3"/>
<accession>A0A182NQA3</accession>
<sequence length="468" mass="52853">MPRSYGWQQDEPGSLVKRATEIRRTRIELARMQFEEERRRTERICKKLELEIRELEAEVAREECACVNAPCARRMPPAFESERVAIADVPRGRQPFTPSNTSSLPACDRTFAYDQAQEREQPVALRTTIADEDHTDADSVDGGGVGANSAGVNGTGADDADTDDADTDGVGADDAGGVCGRSNEEVEEYADEEMEDELNEEMEDELDEDREALKEEKEREMEKEANVSESLHRQLEMTDEFVEGETDDDDESNAEKREAVDRDFESDEDGLEMENLCRNEYSLTEFCSRRACPIANSQHATVREENGIIYWYMKTAEWNDLRNAKVKLWRTFDVTIYQIKKNLLLRDRWVQTKCKQRFVKITQCLIRMRKLKLRRQKMLVPLSGGCRREEALVGARIDNAIQMELKMDMYEDVVGGYEAASGDNEAAAGGDEEQDDGGSGEDKVVQNGDGEDAGGGVNPAEKQEFAQK</sequence>
<dbReference type="VEuPathDB" id="VectorBase:ADIR009838"/>
<dbReference type="GO" id="GO:0000460">
    <property type="term" value="P:maturation of 5.8S rRNA"/>
    <property type="evidence" value="ECO:0007669"/>
    <property type="project" value="TreeGrafter"/>
</dbReference>
<dbReference type="GO" id="GO:0000470">
    <property type="term" value="P:maturation of LSU-rRNA"/>
    <property type="evidence" value="ECO:0007669"/>
    <property type="project" value="TreeGrafter"/>
</dbReference>
<feature type="compositionally biased region" description="Acidic residues" evidence="4">
    <location>
        <begin position="430"/>
        <end position="439"/>
    </location>
</feature>
<feature type="compositionally biased region" description="Acidic residues" evidence="4">
    <location>
        <begin position="158"/>
        <end position="167"/>
    </location>
</feature>
<dbReference type="STRING" id="7168.A0A182NQA3"/>
<dbReference type="InterPro" id="IPR029004">
    <property type="entry name" value="Ribosomal_eL28/Mak16"/>
</dbReference>
<evidence type="ECO:0000256" key="2">
    <source>
        <dbReference type="ARBA" id="ARBA00023242"/>
    </source>
</evidence>
<feature type="domain" description="Ribosomal eL28/Mak16" evidence="5">
    <location>
        <begin position="273"/>
        <end position="363"/>
    </location>
</feature>
<dbReference type="Gene3D" id="3.30.390.110">
    <property type="match status" value="1"/>
</dbReference>
<reference evidence="6" key="2">
    <citation type="submission" date="2020-05" db="UniProtKB">
        <authorList>
            <consortium name="EnsemblMetazoa"/>
        </authorList>
    </citation>
    <scope>IDENTIFICATION</scope>
    <source>
        <strain evidence="6">WRAIR2</strain>
    </source>
</reference>
<feature type="region of interest" description="Disordered" evidence="4">
    <location>
        <begin position="421"/>
        <end position="468"/>
    </location>
</feature>
<feature type="compositionally biased region" description="Acidic residues" evidence="4">
    <location>
        <begin position="237"/>
        <end position="252"/>
    </location>
</feature>
<evidence type="ECO:0000259" key="5">
    <source>
        <dbReference type="Pfam" id="PF01778"/>
    </source>
</evidence>
<reference evidence="7" key="1">
    <citation type="submission" date="2013-03" db="EMBL/GenBank/DDBJ databases">
        <title>The Genome Sequence of Anopheles dirus WRAIR2.</title>
        <authorList>
            <consortium name="The Broad Institute Genomics Platform"/>
            <person name="Neafsey D.E."/>
            <person name="Walton C."/>
            <person name="Walker B."/>
            <person name="Young S.K."/>
            <person name="Zeng Q."/>
            <person name="Gargeya S."/>
            <person name="Fitzgerald M."/>
            <person name="Haas B."/>
            <person name="Abouelleil A."/>
            <person name="Allen A.W."/>
            <person name="Alvarado L."/>
            <person name="Arachchi H.M."/>
            <person name="Berlin A.M."/>
            <person name="Chapman S.B."/>
            <person name="Gainer-Dewar J."/>
            <person name="Goldberg J."/>
            <person name="Griggs A."/>
            <person name="Gujja S."/>
            <person name="Hansen M."/>
            <person name="Howarth C."/>
            <person name="Imamovic A."/>
            <person name="Ireland A."/>
            <person name="Larimer J."/>
            <person name="McCowan C."/>
            <person name="Murphy C."/>
            <person name="Pearson M."/>
            <person name="Poon T.W."/>
            <person name="Priest M."/>
            <person name="Roberts A."/>
            <person name="Saif S."/>
            <person name="Shea T."/>
            <person name="Sisk P."/>
            <person name="Sykes S."/>
            <person name="Wortman J."/>
            <person name="Nusbaum C."/>
            <person name="Birren B."/>
        </authorList>
    </citation>
    <scope>NUCLEOTIDE SEQUENCE [LARGE SCALE GENOMIC DNA]</scope>
    <source>
        <strain evidence="7">WRAIR2</strain>
    </source>
</reference>
<evidence type="ECO:0000313" key="7">
    <source>
        <dbReference type="Proteomes" id="UP000075884"/>
    </source>
</evidence>
<feature type="compositionally biased region" description="Low complexity" evidence="4">
    <location>
        <begin position="147"/>
        <end position="157"/>
    </location>
</feature>
<feature type="coiled-coil region" evidence="3">
    <location>
        <begin position="31"/>
        <end position="65"/>
    </location>
</feature>
<feature type="region of interest" description="Disordered" evidence="4">
    <location>
        <begin position="131"/>
        <end position="265"/>
    </location>
</feature>
<protein>
    <submittedName>
        <fullName evidence="6">Ribosomal_L28e domain-containing protein</fullName>
    </submittedName>
</protein>
<feature type="compositionally biased region" description="Acidic residues" evidence="4">
    <location>
        <begin position="185"/>
        <end position="210"/>
    </location>
</feature>
<evidence type="ECO:0000256" key="3">
    <source>
        <dbReference type="SAM" id="Coils"/>
    </source>
</evidence>
<dbReference type="Pfam" id="PF01778">
    <property type="entry name" value="Ribosomal_L28e"/>
    <property type="match status" value="1"/>
</dbReference>